<dbReference type="Pfam" id="PF20866">
    <property type="entry name" value="MdcG_N"/>
    <property type="match status" value="1"/>
</dbReference>
<name>A0ABU4LLI0_9ACTN</name>
<accession>A0ABU4LLI0</accession>
<evidence type="ECO:0000313" key="6">
    <source>
        <dbReference type="Proteomes" id="UP001271723"/>
    </source>
</evidence>
<sequence>MTAVRPHDLLRLSRRRSVLPVGTPVWVASALATTPWVVVRRAPATAADRIAVGVCGPVRALRCALEIPAEWVAEALRPEELATRLGRANRDLPALHTLHAAASLIQGCVDLPWGPTGSVGFELATGMPAVTATSDLDLLIRSARLPIRGVAERLHAALGELPARVDCLIETDQGAVALGDLAASTTEVLLRTADGPRLVTVARETAG</sequence>
<feature type="domain" description="Phosphoribosyl-dephospho-CoA transferase MdcG N-terminal" evidence="4">
    <location>
        <begin position="5"/>
        <end position="78"/>
    </location>
</feature>
<protein>
    <submittedName>
        <fullName evidence="5">Malonate decarboxylase holo-ACP synthase</fullName>
    </submittedName>
</protein>
<keyword evidence="2" id="KW-0548">Nucleotidyltransferase</keyword>
<dbReference type="Proteomes" id="UP001271723">
    <property type="component" value="Unassembled WGS sequence"/>
</dbReference>
<feature type="domain" description="Phosphoribosyl-dephospho-CoA transferase MdcG C-terminal" evidence="3">
    <location>
        <begin position="90"/>
        <end position="200"/>
    </location>
</feature>
<evidence type="ECO:0000259" key="4">
    <source>
        <dbReference type="Pfam" id="PF20866"/>
    </source>
</evidence>
<keyword evidence="1" id="KW-0808">Transferase</keyword>
<dbReference type="Pfam" id="PF10620">
    <property type="entry name" value="MdcG"/>
    <property type="match status" value="1"/>
</dbReference>
<organism evidence="5 6">
    <name type="scientific">Streptomyces griseiscabiei</name>
    <dbReference type="NCBI Taxonomy" id="2993540"/>
    <lineage>
        <taxon>Bacteria</taxon>
        <taxon>Bacillati</taxon>
        <taxon>Actinomycetota</taxon>
        <taxon>Actinomycetes</taxon>
        <taxon>Kitasatosporales</taxon>
        <taxon>Streptomycetaceae</taxon>
        <taxon>Streptomyces</taxon>
    </lineage>
</organism>
<dbReference type="NCBIfam" id="NF002332">
    <property type="entry name" value="PRK01293.1"/>
    <property type="match status" value="1"/>
</dbReference>
<evidence type="ECO:0000256" key="1">
    <source>
        <dbReference type="ARBA" id="ARBA00022679"/>
    </source>
</evidence>
<dbReference type="InterPro" id="IPR017557">
    <property type="entry name" value="Holo-ACP_synthase"/>
</dbReference>
<proteinExistence type="predicted"/>
<keyword evidence="6" id="KW-1185">Reference proteome</keyword>
<evidence type="ECO:0000313" key="5">
    <source>
        <dbReference type="EMBL" id="MDX2916306.1"/>
    </source>
</evidence>
<dbReference type="NCBIfam" id="TIGR03135">
    <property type="entry name" value="malonate_mdcG"/>
    <property type="match status" value="1"/>
</dbReference>
<dbReference type="RefSeq" id="WP_086755341.1">
    <property type="nucleotide sequence ID" value="NZ_JAGJBZ010000001.1"/>
</dbReference>
<dbReference type="InterPro" id="IPR049180">
    <property type="entry name" value="MdcG_C"/>
</dbReference>
<dbReference type="EMBL" id="JARAVY010000046">
    <property type="protein sequence ID" value="MDX2916306.1"/>
    <property type="molecule type" value="Genomic_DNA"/>
</dbReference>
<reference evidence="5 6" key="1">
    <citation type="journal article" date="2023" name="Microb. Genom.">
        <title>Mesoterricola silvestris gen. nov., sp. nov., Mesoterricola sediminis sp. nov., Geothrix oryzae sp. nov., Geothrix edaphica sp. nov., Geothrix rubra sp. nov., and Geothrix limicola sp. nov., six novel members of Acidobacteriota isolated from soils.</title>
        <authorList>
            <person name="Weisberg A.J."/>
            <person name="Pearce E."/>
            <person name="Kramer C.G."/>
            <person name="Chang J.H."/>
            <person name="Clarke C.R."/>
        </authorList>
    </citation>
    <scope>NUCLEOTIDE SEQUENCE [LARGE SCALE GENOMIC DNA]</scope>
    <source>
        <strain evidence="5 6">NRRL_B-2795</strain>
    </source>
</reference>
<evidence type="ECO:0000259" key="3">
    <source>
        <dbReference type="Pfam" id="PF10620"/>
    </source>
</evidence>
<dbReference type="InterPro" id="IPR048903">
    <property type="entry name" value="MdcG_N"/>
</dbReference>
<gene>
    <name evidence="5" type="ORF">PV517_47545</name>
</gene>
<comment type="caution">
    <text evidence="5">The sequence shown here is derived from an EMBL/GenBank/DDBJ whole genome shotgun (WGS) entry which is preliminary data.</text>
</comment>
<evidence type="ECO:0000256" key="2">
    <source>
        <dbReference type="ARBA" id="ARBA00022695"/>
    </source>
</evidence>